<dbReference type="GO" id="GO:2000304">
    <property type="term" value="P:positive regulation of ceramide biosynthetic process"/>
    <property type="evidence" value="ECO:0007669"/>
    <property type="project" value="TreeGrafter"/>
</dbReference>
<evidence type="ECO:0000313" key="4">
    <source>
        <dbReference type="Proteomes" id="UP001174909"/>
    </source>
</evidence>
<feature type="repeat" description="ANK" evidence="2">
    <location>
        <begin position="83"/>
        <end position="116"/>
    </location>
</feature>
<evidence type="ECO:0000256" key="1">
    <source>
        <dbReference type="ARBA" id="ARBA00022801"/>
    </source>
</evidence>
<dbReference type="Pfam" id="PF12796">
    <property type="entry name" value="Ank_2"/>
    <property type="match status" value="1"/>
</dbReference>
<dbReference type="PANTHER" id="PTHR24139">
    <property type="entry name" value="CALCIUM-INDEPENDENT PHOSPHOLIPASE A2"/>
    <property type="match status" value="1"/>
</dbReference>
<proteinExistence type="predicted"/>
<dbReference type="GO" id="GO:0047499">
    <property type="term" value="F:calcium-independent phospholipase A2 activity"/>
    <property type="evidence" value="ECO:0007669"/>
    <property type="project" value="InterPro"/>
</dbReference>
<dbReference type="InterPro" id="IPR047148">
    <property type="entry name" value="PLPL9"/>
</dbReference>
<dbReference type="GO" id="GO:0052816">
    <property type="term" value="F:long-chain fatty acyl-CoA hydrolase activity"/>
    <property type="evidence" value="ECO:0007669"/>
    <property type="project" value="TreeGrafter"/>
</dbReference>
<gene>
    <name evidence="3" type="ORF">GBAR_LOCUS15530</name>
</gene>
<dbReference type="Gene3D" id="3.40.1090.10">
    <property type="entry name" value="Cytosolic phospholipase A2 catalytic domain"/>
    <property type="match status" value="2"/>
</dbReference>
<dbReference type="PROSITE" id="PS50088">
    <property type="entry name" value="ANK_REPEAT"/>
    <property type="match status" value="1"/>
</dbReference>
<protein>
    <submittedName>
        <fullName evidence="3">85/88 kDa calcium-independent phospholipase A2</fullName>
    </submittedName>
</protein>
<dbReference type="Gene3D" id="1.25.40.20">
    <property type="entry name" value="Ankyrin repeat-containing domain"/>
    <property type="match status" value="1"/>
</dbReference>
<dbReference type="SUPFAM" id="SSF52151">
    <property type="entry name" value="FabD/lysophospholipase-like"/>
    <property type="match status" value="1"/>
</dbReference>
<name>A0AA35WMP3_GEOBA</name>
<evidence type="ECO:0000313" key="3">
    <source>
        <dbReference type="EMBL" id="CAI8027128.1"/>
    </source>
</evidence>
<dbReference type="SMART" id="SM00248">
    <property type="entry name" value="ANK"/>
    <property type="match status" value="1"/>
</dbReference>
<dbReference type="GO" id="GO:0005739">
    <property type="term" value="C:mitochondrion"/>
    <property type="evidence" value="ECO:0007669"/>
    <property type="project" value="TreeGrafter"/>
</dbReference>
<evidence type="ECO:0000256" key="2">
    <source>
        <dbReference type="PROSITE-ProRule" id="PRU00023"/>
    </source>
</evidence>
<organism evidence="3 4">
    <name type="scientific">Geodia barretti</name>
    <name type="common">Barrett's horny sponge</name>
    <dbReference type="NCBI Taxonomy" id="519541"/>
    <lineage>
        <taxon>Eukaryota</taxon>
        <taxon>Metazoa</taxon>
        <taxon>Porifera</taxon>
        <taxon>Demospongiae</taxon>
        <taxon>Heteroscleromorpha</taxon>
        <taxon>Tetractinellida</taxon>
        <taxon>Astrophorina</taxon>
        <taxon>Geodiidae</taxon>
        <taxon>Geodia</taxon>
    </lineage>
</organism>
<dbReference type="AlphaFoldDB" id="A0AA35WMP3"/>
<accession>A0AA35WMP3</accession>
<keyword evidence="1" id="KW-0378">Hydrolase</keyword>
<dbReference type="Proteomes" id="UP001174909">
    <property type="component" value="Unassembled WGS sequence"/>
</dbReference>
<keyword evidence="2" id="KW-0040">ANK repeat</keyword>
<dbReference type="InterPro" id="IPR002110">
    <property type="entry name" value="Ankyrin_rpt"/>
</dbReference>
<sequence>MTNALDPEDILKTLHCPKNSQSLRSTLQSHGEEANQYTHYADPNYEFRTPLQSILLNAKKDDLLDILSVFLVYTNAKVDYYVVGSPPLHMAIVNNDVIEVIKLLIAFGADINLPNENQNNETPLDVARRCNHQSARSLLSDLRAFSSTSEAFVRYRFERLSSFPEDSELPEKYNDVDFSAAGAESVVPHDIPDVFKAQFEHYKSELTRHSISRAHVEDPGALMMQQFEIDRFEKTRGELPPELQGMGGSRILFLDGTSTGGILALALVYAKKSLEDVRRLYFKLKEQLFQGKGLISHYLGFCDSQRLEELLIETFGREMKMTDRTHPKVLISTVDKRKNPTKLRFFNNCFFSNDNFDHRLKVIRDFYPNLHVALVVSIGTGKFEEQEIKEADIITCVNAFRIIEAVSGFKKLFESTLQAIATDSPNEATGFTCRQLHIPYFRFNPSLAEKIDLKEVKTEKLVRLILDTKCYCNEMGVRDELGHVVQLLHAAVKANQSQVMYRASVGSAGSASGCEK</sequence>
<dbReference type="EMBL" id="CASHTH010002259">
    <property type="protein sequence ID" value="CAI8027128.1"/>
    <property type="molecule type" value="Genomic_DNA"/>
</dbReference>
<comment type="caution">
    <text evidence="3">The sequence shown here is derived from an EMBL/GenBank/DDBJ whole genome shotgun (WGS) entry which is preliminary data.</text>
</comment>
<dbReference type="SUPFAM" id="SSF48403">
    <property type="entry name" value="Ankyrin repeat"/>
    <property type="match status" value="1"/>
</dbReference>
<reference evidence="3" key="1">
    <citation type="submission" date="2023-03" db="EMBL/GenBank/DDBJ databases">
        <authorList>
            <person name="Steffen K."/>
            <person name="Cardenas P."/>
        </authorList>
    </citation>
    <scope>NUCLEOTIDE SEQUENCE</scope>
</reference>
<keyword evidence="4" id="KW-1185">Reference proteome</keyword>
<dbReference type="InterPro" id="IPR036770">
    <property type="entry name" value="Ankyrin_rpt-contain_sf"/>
</dbReference>
<dbReference type="InterPro" id="IPR016035">
    <property type="entry name" value="Acyl_Trfase/lysoPLipase"/>
</dbReference>
<dbReference type="PANTHER" id="PTHR24139:SF34">
    <property type="entry name" value="85_88 KDA CALCIUM-INDEPENDENT PHOSPHOLIPASE A2"/>
    <property type="match status" value="1"/>
</dbReference>
<dbReference type="PROSITE" id="PS50297">
    <property type="entry name" value="ANK_REP_REGION"/>
    <property type="match status" value="1"/>
</dbReference>